<keyword evidence="1" id="KW-0479">Metal-binding</keyword>
<dbReference type="SUPFAM" id="SSF57850">
    <property type="entry name" value="RING/U-box"/>
    <property type="match status" value="1"/>
</dbReference>
<keyword evidence="3" id="KW-0862">Zinc</keyword>
<dbReference type="VEuPathDB" id="VectorBase:HLOH_061388"/>
<keyword evidence="6" id="KW-0812">Transmembrane</keyword>
<keyword evidence="6" id="KW-0472">Membrane</keyword>
<proteinExistence type="predicted"/>
<dbReference type="SUPFAM" id="SSF49599">
    <property type="entry name" value="TRAF domain-like"/>
    <property type="match status" value="1"/>
</dbReference>
<name>A0A9J6FC69_HAELO</name>
<dbReference type="PROSITE" id="PS00518">
    <property type="entry name" value="ZF_RING_1"/>
    <property type="match status" value="1"/>
</dbReference>
<evidence type="ECO:0000256" key="2">
    <source>
        <dbReference type="ARBA" id="ARBA00022771"/>
    </source>
</evidence>
<evidence type="ECO:0000256" key="1">
    <source>
        <dbReference type="ARBA" id="ARBA00022723"/>
    </source>
</evidence>
<keyword evidence="6" id="KW-1133">Transmembrane helix</keyword>
<organism evidence="8 9">
    <name type="scientific">Haemaphysalis longicornis</name>
    <name type="common">Bush tick</name>
    <dbReference type="NCBI Taxonomy" id="44386"/>
    <lineage>
        <taxon>Eukaryota</taxon>
        <taxon>Metazoa</taxon>
        <taxon>Ecdysozoa</taxon>
        <taxon>Arthropoda</taxon>
        <taxon>Chelicerata</taxon>
        <taxon>Arachnida</taxon>
        <taxon>Acari</taxon>
        <taxon>Parasitiformes</taxon>
        <taxon>Ixodida</taxon>
        <taxon>Ixodoidea</taxon>
        <taxon>Ixodidae</taxon>
        <taxon>Haemaphysalinae</taxon>
        <taxon>Haemaphysalis</taxon>
    </lineage>
</organism>
<feature type="region of interest" description="Disordered" evidence="5">
    <location>
        <begin position="54"/>
        <end position="85"/>
    </location>
</feature>
<dbReference type="Proteomes" id="UP000821853">
    <property type="component" value="Chromosome 10"/>
</dbReference>
<dbReference type="GO" id="GO:0009898">
    <property type="term" value="C:cytoplasmic side of plasma membrane"/>
    <property type="evidence" value="ECO:0007669"/>
    <property type="project" value="TreeGrafter"/>
</dbReference>
<protein>
    <recommendedName>
        <fullName evidence="7">RING-type domain-containing protein</fullName>
    </recommendedName>
</protein>
<reference evidence="8 9" key="1">
    <citation type="journal article" date="2020" name="Cell">
        <title>Large-Scale Comparative Analyses of Tick Genomes Elucidate Their Genetic Diversity and Vector Capacities.</title>
        <authorList>
            <consortium name="Tick Genome and Microbiome Consortium (TIGMIC)"/>
            <person name="Jia N."/>
            <person name="Wang J."/>
            <person name="Shi W."/>
            <person name="Du L."/>
            <person name="Sun Y."/>
            <person name="Zhan W."/>
            <person name="Jiang J.F."/>
            <person name="Wang Q."/>
            <person name="Zhang B."/>
            <person name="Ji P."/>
            <person name="Bell-Sakyi L."/>
            <person name="Cui X.M."/>
            <person name="Yuan T.T."/>
            <person name="Jiang B.G."/>
            <person name="Yang W.F."/>
            <person name="Lam T.T."/>
            <person name="Chang Q.C."/>
            <person name="Ding S.J."/>
            <person name="Wang X.J."/>
            <person name="Zhu J.G."/>
            <person name="Ruan X.D."/>
            <person name="Zhao L."/>
            <person name="Wei J.T."/>
            <person name="Ye R.Z."/>
            <person name="Que T.C."/>
            <person name="Du C.H."/>
            <person name="Zhou Y.H."/>
            <person name="Cheng J.X."/>
            <person name="Dai P.F."/>
            <person name="Guo W.B."/>
            <person name="Han X.H."/>
            <person name="Huang E.J."/>
            <person name="Li L.F."/>
            <person name="Wei W."/>
            <person name="Gao Y.C."/>
            <person name="Liu J.Z."/>
            <person name="Shao H.Z."/>
            <person name="Wang X."/>
            <person name="Wang C.C."/>
            <person name="Yang T.C."/>
            <person name="Huo Q.B."/>
            <person name="Li W."/>
            <person name="Chen H.Y."/>
            <person name="Chen S.E."/>
            <person name="Zhou L.G."/>
            <person name="Ni X.B."/>
            <person name="Tian J.H."/>
            <person name="Sheng Y."/>
            <person name="Liu T."/>
            <person name="Pan Y.S."/>
            <person name="Xia L.Y."/>
            <person name="Li J."/>
            <person name="Zhao F."/>
            <person name="Cao W.C."/>
        </authorList>
    </citation>
    <scope>NUCLEOTIDE SEQUENCE [LARGE SCALE GENOMIC DNA]</scope>
    <source>
        <strain evidence="8">HaeL-2018</strain>
    </source>
</reference>
<dbReference type="AlphaFoldDB" id="A0A9J6FC69"/>
<evidence type="ECO:0000259" key="7">
    <source>
        <dbReference type="PROSITE" id="PS50089"/>
    </source>
</evidence>
<evidence type="ECO:0000313" key="8">
    <source>
        <dbReference type="EMBL" id="KAH9363862.1"/>
    </source>
</evidence>
<comment type="caution">
    <text evidence="8">The sequence shown here is derived from an EMBL/GenBank/DDBJ whole genome shotgun (WGS) entry which is preliminary data.</text>
</comment>
<dbReference type="GO" id="GO:0005164">
    <property type="term" value="F:tumor necrosis factor receptor binding"/>
    <property type="evidence" value="ECO:0007669"/>
    <property type="project" value="TreeGrafter"/>
</dbReference>
<feature type="domain" description="RING-type" evidence="7">
    <location>
        <begin position="239"/>
        <end position="277"/>
    </location>
</feature>
<dbReference type="OrthoDB" id="4788989at2759"/>
<dbReference type="PANTHER" id="PTHR10131">
    <property type="entry name" value="TNF RECEPTOR ASSOCIATED FACTOR"/>
    <property type="match status" value="1"/>
</dbReference>
<dbReference type="GO" id="GO:0008270">
    <property type="term" value="F:zinc ion binding"/>
    <property type="evidence" value="ECO:0007669"/>
    <property type="project" value="UniProtKB-KW"/>
</dbReference>
<dbReference type="InterPro" id="IPR001841">
    <property type="entry name" value="Znf_RING"/>
</dbReference>
<evidence type="ECO:0000256" key="3">
    <source>
        <dbReference type="ARBA" id="ARBA00022833"/>
    </source>
</evidence>
<dbReference type="PANTHER" id="PTHR10131:SF138">
    <property type="entry name" value="RE66324P"/>
    <property type="match status" value="1"/>
</dbReference>
<evidence type="ECO:0000256" key="6">
    <source>
        <dbReference type="SAM" id="Phobius"/>
    </source>
</evidence>
<keyword evidence="2 4" id="KW-0863">Zinc-finger</keyword>
<dbReference type="InterPro" id="IPR013083">
    <property type="entry name" value="Znf_RING/FYVE/PHD"/>
</dbReference>
<accession>A0A9J6FC69</accession>
<gene>
    <name evidence="8" type="ORF">HPB48_009108</name>
</gene>
<keyword evidence="9" id="KW-1185">Reference proteome</keyword>
<dbReference type="GO" id="GO:0043122">
    <property type="term" value="P:regulation of canonical NF-kappaB signal transduction"/>
    <property type="evidence" value="ECO:0007669"/>
    <property type="project" value="TreeGrafter"/>
</dbReference>
<dbReference type="Gene3D" id="3.30.40.10">
    <property type="entry name" value="Zinc/RING finger domain, C3HC4 (zinc finger)"/>
    <property type="match status" value="1"/>
</dbReference>
<evidence type="ECO:0000256" key="4">
    <source>
        <dbReference type="PROSITE-ProRule" id="PRU00175"/>
    </source>
</evidence>
<dbReference type="SMART" id="SM00184">
    <property type="entry name" value="RING"/>
    <property type="match status" value="1"/>
</dbReference>
<dbReference type="PROSITE" id="PS50089">
    <property type="entry name" value="ZF_RING_2"/>
    <property type="match status" value="1"/>
</dbReference>
<feature type="transmembrane region" description="Helical" evidence="6">
    <location>
        <begin position="139"/>
        <end position="161"/>
    </location>
</feature>
<evidence type="ECO:0000313" key="9">
    <source>
        <dbReference type="Proteomes" id="UP000821853"/>
    </source>
</evidence>
<sequence length="583" mass="64594">MVKARRRMAKRLRRLGALHLQRPNQEPNRADGGSTSFWTHWEHFKETRNSRVPARLRPQPRPARPWKTWAPQNGDNMKIPKGRQGSRRLRAVQVVKIPRVRSVQVRVFSRRRQGGKPKEVSSRSLLPPKPTSGINFRTTVFLCCVAVLLVAIVAVVAWQLIRNRAGVPACPYGGVEIILLLAQTARESHHQSEYAWPFLLLRARQTMSDSGSYTVFGFGCSLDWKPTVFVNGVPPTRVCAACGLVPSSTATLPCRHALCRTCYDRSADKHKRCPLDKEPFLKEDVVWSSFALESLLQRKIQCWNASKGCDAVGRASDILEHFGNECLYQAATCLRCKASLIHKDVVDHLESSACRPSVVRRHVDHGNDSERPDIREALRHIEATLSSLKASVECVKSATTDSGQFRESSMLEVPLVESIQSLDNTLKENTQTCAAASTQITETRALVQCSVGAIKASIDDLRRTIRELKETQDRFVAGDNTSSTHRAACGVSVSSQEELRGVRDELRALREATSNTTKSTLQGSKVVPSLRNDVTDKLCLLVTASKAILHNTLAISKPVKLTVTDWSKLVAKASSEGPSASIC</sequence>
<evidence type="ECO:0000256" key="5">
    <source>
        <dbReference type="SAM" id="MobiDB-lite"/>
    </source>
</evidence>
<dbReference type="InterPro" id="IPR017907">
    <property type="entry name" value="Znf_RING_CS"/>
</dbReference>
<dbReference type="Pfam" id="PF13920">
    <property type="entry name" value="zf-C3HC4_3"/>
    <property type="match status" value="1"/>
</dbReference>
<dbReference type="EMBL" id="JABSTR010000002">
    <property type="protein sequence ID" value="KAH9363862.1"/>
    <property type="molecule type" value="Genomic_DNA"/>
</dbReference>